<dbReference type="RefSeq" id="XP_035829402.1">
    <property type="nucleotide sequence ID" value="XM_035973509.1"/>
</dbReference>
<reference evidence="4" key="1">
    <citation type="submission" date="2025-08" db="UniProtKB">
        <authorList>
            <consortium name="RefSeq"/>
        </authorList>
    </citation>
    <scope>IDENTIFICATION</scope>
</reference>
<dbReference type="Proteomes" id="UP000694888">
    <property type="component" value="Unplaced"/>
</dbReference>
<accession>A0ABM1W409</accession>
<dbReference type="GeneID" id="118478960"/>
<sequence>MPLSNGYIHQTPRTYPSLVLAIVLLFFFNCPCQCADPRQQIEAPDDPYGAVQDLNMDVIGADESVEEFVYGNLKDWISQELRKMCSSDGNRSTDDREDDVFNMEADSSNVL</sequence>
<evidence type="ECO:0000256" key="1">
    <source>
        <dbReference type="SAM" id="MobiDB-lite"/>
    </source>
</evidence>
<keyword evidence="3" id="KW-1185">Reference proteome</keyword>
<evidence type="ECO:0000256" key="2">
    <source>
        <dbReference type="SAM" id="SignalP"/>
    </source>
</evidence>
<name>A0ABM1W409_APLCA</name>
<evidence type="ECO:0000313" key="4">
    <source>
        <dbReference type="RefSeq" id="XP_035829402.1"/>
    </source>
</evidence>
<gene>
    <name evidence="4" type="primary">LOC118478960</name>
</gene>
<feature type="signal peptide" evidence="2">
    <location>
        <begin position="1"/>
        <end position="34"/>
    </location>
</feature>
<protein>
    <submittedName>
        <fullName evidence="4">Uncharacterized protein LOC118478960</fullName>
    </submittedName>
</protein>
<feature type="chain" id="PRO_5045353008" evidence="2">
    <location>
        <begin position="35"/>
        <end position="111"/>
    </location>
</feature>
<organism evidence="3 4">
    <name type="scientific">Aplysia californica</name>
    <name type="common">California sea hare</name>
    <dbReference type="NCBI Taxonomy" id="6500"/>
    <lineage>
        <taxon>Eukaryota</taxon>
        <taxon>Metazoa</taxon>
        <taxon>Spiralia</taxon>
        <taxon>Lophotrochozoa</taxon>
        <taxon>Mollusca</taxon>
        <taxon>Gastropoda</taxon>
        <taxon>Heterobranchia</taxon>
        <taxon>Euthyneura</taxon>
        <taxon>Tectipleura</taxon>
        <taxon>Aplysiida</taxon>
        <taxon>Aplysioidea</taxon>
        <taxon>Aplysiidae</taxon>
        <taxon>Aplysia</taxon>
    </lineage>
</organism>
<keyword evidence="2" id="KW-0732">Signal</keyword>
<proteinExistence type="predicted"/>
<feature type="region of interest" description="Disordered" evidence="1">
    <location>
        <begin position="85"/>
        <end position="111"/>
    </location>
</feature>
<evidence type="ECO:0000313" key="3">
    <source>
        <dbReference type="Proteomes" id="UP000694888"/>
    </source>
</evidence>